<dbReference type="PROSITE" id="PS01121">
    <property type="entry name" value="CASPASE_HIS"/>
    <property type="match status" value="1"/>
</dbReference>
<dbReference type="PRINTS" id="PR00376">
    <property type="entry name" value="IL1BCENZYME"/>
</dbReference>
<dbReference type="InterPro" id="IPR015917">
    <property type="entry name" value="Pept_C14A"/>
</dbReference>
<protein>
    <submittedName>
        <fullName evidence="12">Cell death protein 3</fullName>
    </submittedName>
</protein>
<dbReference type="SMART" id="SM00114">
    <property type="entry name" value="CARD"/>
    <property type="match status" value="1"/>
</dbReference>
<dbReference type="Pfam" id="PF00656">
    <property type="entry name" value="Peptidase_C14"/>
    <property type="match status" value="1"/>
</dbReference>
<evidence type="ECO:0000259" key="11">
    <source>
        <dbReference type="PROSITE" id="PS50209"/>
    </source>
</evidence>
<organism evidence="12">
    <name type="scientific">Ascaris suum</name>
    <name type="common">Pig roundworm</name>
    <name type="synonym">Ascaris lumbricoides</name>
    <dbReference type="NCBI Taxonomy" id="6253"/>
    <lineage>
        <taxon>Eukaryota</taxon>
        <taxon>Metazoa</taxon>
        <taxon>Ecdysozoa</taxon>
        <taxon>Nematoda</taxon>
        <taxon>Chromadorea</taxon>
        <taxon>Rhabditida</taxon>
        <taxon>Spirurina</taxon>
        <taxon>Ascaridomorpha</taxon>
        <taxon>Ascaridoidea</taxon>
        <taxon>Ascarididae</taxon>
        <taxon>Ascaris</taxon>
    </lineage>
</organism>
<dbReference type="GO" id="GO:0042981">
    <property type="term" value="P:regulation of apoptotic process"/>
    <property type="evidence" value="ECO:0007669"/>
    <property type="project" value="InterPro"/>
</dbReference>
<dbReference type="InterPro" id="IPR001309">
    <property type="entry name" value="Pept_C14_p20"/>
</dbReference>
<dbReference type="SUPFAM" id="SSF52129">
    <property type="entry name" value="Caspase-like"/>
    <property type="match status" value="1"/>
</dbReference>
<evidence type="ECO:0000256" key="3">
    <source>
        <dbReference type="ARBA" id="ARBA00022703"/>
    </source>
</evidence>
<dbReference type="InterPro" id="IPR029030">
    <property type="entry name" value="Caspase-like_dom_sf"/>
</dbReference>
<dbReference type="PIRSF" id="PIRSF038001">
    <property type="entry name" value="Caspase_ICE"/>
    <property type="match status" value="1"/>
</dbReference>
<sequence length="474" mass="54601">MDDAPMSEERRRILDSHLTTWIGNLRLERLLTELQANAVFNDHVIDIINGEKTLSMRRYQFIRQLQMRGNNAFESFYYALIKTNQRSLAEMLKDGMKTNERSTKQNATEINGSYHLRSAEGVQTMNENGIEHCIRNLEPCLSWKEYRPFENGSSEFPIDDITAEAVEENERYYKRLECFRVKEPSGILHNLHVEYVDNRASNGMINFDEQIMYPNFSSPRGLALIINNRRFETMPERLGTDVDEANFSLLFRQLGYSPIVYRNLCSKEMVLSMQDFARRKEHSLVDSCVVCILTHGEHGELFGVDDQGVPVFELISLLNAKNCPALAHKPKIFFLQACRGQRYDRGFPGGDDTADGLFDRFFSCTMPQGNCNIETDQKTKSPIEADILISYATTPGYVSWRNSMKGSWFIQSICEVFSKYAKDTDILSMLTMVNKRVAEAFESSSGAYKQIPDHSSRLRRSFYFFPGMNRPVNF</sequence>
<dbReference type="InterPro" id="IPR002138">
    <property type="entry name" value="Pept_C14_p10"/>
</dbReference>
<comment type="similarity">
    <text evidence="1 8">Belongs to the peptidase C14A family.</text>
</comment>
<feature type="active site" evidence="7">
    <location>
        <position position="338"/>
    </location>
</feature>
<dbReference type="PROSITE" id="PS50209">
    <property type="entry name" value="CARD"/>
    <property type="match status" value="1"/>
</dbReference>
<evidence type="ECO:0000259" key="10">
    <source>
        <dbReference type="PROSITE" id="PS50208"/>
    </source>
</evidence>
<dbReference type="InterPro" id="IPR002398">
    <property type="entry name" value="Pept_C14"/>
</dbReference>
<dbReference type="PROSITE" id="PS50208">
    <property type="entry name" value="CASPASE_P20"/>
    <property type="match status" value="1"/>
</dbReference>
<evidence type="ECO:0000256" key="4">
    <source>
        <dbReference type="ARBA" id="ARBA00022801"/>
    </source>
</evidence>
<evidence type="ECO:0000256" key="8">
    <source>
        <dbReference type="RuleBase" id="RU003971"/>
    </source>
</evidence>
<dbReference type="PANTHER" id="PTHR47901:SF8">
    <property type="entry name" value="CASPASE-3"/>
    <property type="match status" value="1"/>
</dbReference>
<evidence type="ECO:0000256" key="6">
    <source>
        <dbReference type="ARBA" id="ARBA00023145"/>
    </source>
</evidence>
<evidence type="ECO:0000256" key="1">
    <source>
        <dbReference type="ARBA" id="ARBA00010134"/>
    </source>
</evidence>
<dbReference type="GO" id="GO:0006508">
    <property type="term" value="P:proteolysis"/>
    <property type="evidence" value="ECO:0007669"/>
    <property type="project" value="UniProtKB-KW"/>
</dbReference>
<keyword evidence="5" id="KW-0788">Thiol protease</keyword>
<keyword evidence="4" id="KW-0378">Hydrolase</keyword>
<dbReference type="SMART" id="SM00115">
    <property type="entry name" value="CASc"/>
    <property type="match status" value="1"/>
</dbReference>
<feature type="domain" description="Caspase family p10" evidence="9">
    <location>
        <begin position="377"/>
        <end position="466"/>
    </location>
</feature>
<dbReference type="InterPro" id="IPR001315">
    <property type="entry name" value="CARD"/>
</dbReference>
<evidence type="ECO:0000256" key="7">
    <source>
        <dbReference type="PIRSR" id="PIRSR038001-1"/>
    </source>
</evidence>
<dbReference type="InterPro" id="IPR011029">
    <property type="entry name" value="DEATH-like_dom_sf"/>
</dbReference>
<keyword evidence="3" id="KW-0053">Apoptosis</keyword>
<dbReference type="GO" id="GO:0006915">
    <property type="term" value="P:apoptotic process"/>
    <property type="evidence" value="ECO:0007669"/>
    <property type="project" value="UniProtKB-KW"/>
</dbReference>
<feature type="domain" description="Caspase family p20" evidence="10">
    <location>
        <begin position="219"/>
        <end position="342"/>
    </location>
</feature>
<evidence type="ECO:0000313" key="12">
    <source>
        <dbReference type="EMBL" id="ADY43161.1"/>
    </source>
</evidence>
<keyword evidence="2" id="KW-0645">Protease</keyword>
<dbReference type="Gene3D" id="3.40.50.1460">
    <property type="match status" value="1"/>
</dbReference>
<dbReference type="CDD" id="cd00032">
    <property type="entry name" value="CASc"/>
    <property type="match status" value="1"/>
</dbReference>
<dbReference type="SUPFAM" id="SSF47986">
    <property type="entry name" value="DEATH domain"/>
    <property type="match status" value="1"/>
</dbReference>
<dbReference type="InterPro" id="IPR016129">
    <property type="entry name" value="Caspase_his_AS"/>
</dbReference>
<feature type="domain" description="CARD" evidence="11">
    <location>
        <begin position="6"/>
        <end position="95"/>
    </location>
</feature>
<dbReference type="GO" id="GO:0004197">
    <property type="term" value="F:cysteine-type endopeptidase activity"/>
    <property type="evidence" value="ECO:0007669"/>
    <property type="project" value="InterPro"/>
</dbReference>
<dbReference type="PROSITE" id="PS50207">
    <property type="entry name" value="CASPASE_P10"/>
    <property type="match status" value="1"/>
</dbReference>
<dbReference type="Pfam" id="PF00619">
    <property type="entry name" value="CARD"/>
    <property type="match status" value="1"/>
</dbReference>
<dbReference type="PROSITE" id="PS01122">
    <property type="entry name" value="CASPASE_CYS"/>
    <property type="match status" value="1"/>
</dbReference>
<evidence type="ECO:0000256" key="2">
    <source>
        <dbReference type="ARBA" id="ARBA00022670"/>
    </source>
</evidence>
<dbReference type="CDD" id="cd01671">
    <property type="entry name" value="CARD"/>
    <property type="match status" value="1"/>
</dbReference>
<dbReference type="InterPro" id="IPR011600">
    <property type="entry name" value="Pept_C14_caspase"/>
</dbReference>
<dbReference type="InterPro" id="IPR033139">
    <property type="entry name" value="Caspase_cys_AS"/>
</dbReference>
<name>F1KZ57_ASCSU</name>
<feature type="active site" evidence="7">
    <location>
        <position position="295"/>
    </location>
</feature>
<proteinExistence type="evidence at transcript level"/>
<evidence type="ECO:0000259" key="9">
    <source>
        <dbReference type="PROSITE" id="PS50207"/>
    </source>
</evidence>
<dbReference type="PANTHER" id="PTHR47901">
    <property type="entry name" value="CASPASE RECRUITMENT DOMAIN-CONTAINING PROTEIN 18"/>
    <property type="match status" value="1"/>
</dbReference>
<reference evidence="12" key="1">
    <citation type="journal article" date="2011" name="Genome Res.">
        <title>Deep small RNA sequencing from the nematode Ascaris reveals conservation, functional diversification, and novel developmental profiles.</title>
        <authorList>
            <person name="Wang J."/>
            <person name="Czech B."/>
            <person name="Crunk A."/>
            <person name="Wallace A."/>
            <person name="Mitreva M."/>
            <person name="Hannon G.J."/>
            <person name="Davis R.E."/>
        </authorList>
    </citation>
    <scope>NUCLEOTIDE SEQUENCE</scope>
</reference>
<evidence type="ECO:0000256" key="5">
    <source>
        <dbReference type="ARBA" id="ARBA00022807"/>
    </source>
</evidence>
<keyword evidence="6" id="KW-0865">Zymogen</keyword>
<dbReference type="MEROPS" id="C14.002"/>
<dbReference type="EMBL" id="JI168392">
    <property type="protein sequence ID" value="ADY43161.1"/>
    <property type="molecule type" value="mRNA"/>
</dbReference>
<dbReference type="AlphaFoldDB" id="F1KZ57"/>
<dbReference type="Gene3D" id="1.10.533.10">
    <property type="entry name" value="Death Domain, Fas"/>
    <property type="match status" value="1"/>
</dbReference>
<accession>F1KZ57</accession>